<evidence type="ECO:0000313" key="3">
    <source>
        <dbReference type="Proteomes" id="UP000009047"/>
    </source>
</evidence>
<dbReference type="NCBIfam" id="NF005559">
    <property type="entry name" value="PRK07231.1"/>
    <property type="match status" value="1"/>
</dbReference>
<dbReference type="PRINTS" id="PR00081">
    <property type="entry name" value="GDHRDH"/>
</dbReference>
<dbReference type="PROSITE" id="PS00061">
    <property type="entry name" value="ADH_SHORT"/>
    <property type="match status" value="1"/>
</dbReference>
<dbReference type="PANTHER" id="PTHR43943:SF2">
    <property type="entry name" value="DEHYDROGENASE_REDUCTASE 4"/>
    <property type="match status" value="1"/>
</dbReference>
<dbReference type="Proteomes" id="UP000009047">
    <property type="component" value="Chromosome"/>
</dbReference>
<reference evidence="2 3" key="1">
    <citation type="journal article" date="2010" name="Stand. Genomic Sci.">
        <title>Complete genome sequence of Desulfarculus baarsii type strain (2st14).</title>
        <authorList>
            <person name="Sun H."/>
            <person name="Spring S."/>
            <person name="Lapidus A."/>
            <person name="Davenport K."/>
            <person name="Del Rio T.G."/>
            <person name="Tice H."/>
            <person name="Nolan M."/>
            <person name="Copeland A."/>
            <person name="Cheng J.F."/>
            <person name="Lucas S."/>
            <person name="Tapia R."/>
            <person name="Goodwin L."/>
            <person name="Pitluck S."/>
            <person name="Ivanova N."/>
            <person name="Pagani I."/>
            <person name="Mavromatis K."/>
            <person name="Ovchinnikova G."/>
            <person name="Pati A."/>
            <person name="Chen A."/>
            <person name="Palaniappan K."/>
            <person name="Hauser L."/>
            <person name="Chang Y.J."/>
            <person name="Jeffries C.D."/>
            <person name="Detter J.C."/>
            <person name="Han C."/>
            <person name="Rohde M."/>
            <person name="Brambilla E."/>
            <person name="Goker M."/>
            <person name="Woyke T."/>
            <person name="Bristow J."/>
            <person name="Eisen J.A."/>
            <person name="Markowitz V."/>
            <person name="Hugenholtz P."/>
            <person name="Kyrpides N.C."/>
            <person name="Klenk H.P."/>
            <person name="Land M."/>
        </authorList>
    </citation>
    <scope>NUCLEOTIDE SEQUENCE [LARGE SCALE GENOMIC DNA]</scope>
    <source>
        <strain evidence="3">ATCC 33931 / DSM 2075 / LMG 7858 / VKM B-1802 / 2st14</strain>
    </source>
</reference>
<name>E1QDI0_DESB2</name>
<dbReference type="Pfam" id="PF13561">
    <property type="entry name" value="adh_short_C2"/>
    <property type="match status" value="1"/>
</dbReference>
<dbReference type="RefSeq" id="WP_013256955.1">
    <property type="nucleotide sequence ID" value="NC_014365.1"/>
</dbReference>
<dbReference type="EMBL" id="CP002085">
    <property type="protein sequence ID" value="ADK83499.1"/>
    <property type="molecule type" value="Genomic_DNA"/>
</dbReference>
<dbReference type="Gene3D" id="3.40.50.720">
    <property type="entry name" value="NAD(P)-binding Rossmann-like Domain"/>
    <property type="match status" value="1"/>
</dbReference>
<keyword evidence="3" id="KW-1185">Reference proteome</keyword>
<accession>E1QDI0</accession>
<dbReference type="AlphaFoldDB" id="E1QDI0"/>
<dbReference type="FunFam" id="3.40.50.720:FF:000084">
    <property type="entry name" value="Short-chain dehydrogenase reductase"/>
    <property type="match status" value="1"/>
</dbReference>
<sequence length="255" mass="26657">MSEIKYGLDGKVALITGGSRGIGLGVAQAMAAEGANVVICGRKQQTLDEAAQAIDGQPLALACHIAKEDQVEAMFAAVVEKFGRLDILVNNVGMNLMSPQLADLDYGLWSKIIQSNLDGAFLCSRKAAAIMRGQNSGKIVSISSVAGRIATPAMTVYGVAKAAVEMLTKVLAAELAPHNVQVNAVAPAMVKTGFSAPFWGNDELRCKIEATIPLGRIAEVEDIVHPVLFLASQGARFITGQTIVVDGGATITQPL</sequence>
<evidence type="ECO:0000313" key="2">
    <source>
        <dbReference type="EMBL" id="ADK83499.1"/>
    </source>
</evidence>
<proteinExistence type="inferred from homology"/>
<dbReference type="InterPro" id="IPR002347">
    <property type="entry name" value="SDR_fam"/>
</dbReference>
<organism evidence="2 3">
    <name type="scientific">Desulfarculus baarsii (strain ATCC 33931 / DSM 2075 / LMG 7858 / VKM B-1802 / 2st14)</name>
    <dbReference type="NCBI Taxonomy" id="644282"/>
    <lineage>
        <taxon>Bacteria</taxon>
        <taxon>Pseudomonadati</taxon>
        <taxon>Thermodesulfobacteriota</taxon>
        <taxon>Desulfarculia</taxon>
        <taxon>Desulfarculales</taxon>
        <taxon>Desulfarculaceae</taxon>
        <taxon>Desulfarculus</taxon>
    </lineage>
</organism>
<dbReference type="SUPFAM" id="SSF51735">
    <property type="entry name" value="NAD(P)-binding Rossmann-fold domains"/>
    <property type="match status" value="1"/>
</dbReference>
<dbReference type="PANTHER" id="PTHR43943">
    <property type="entry name" value="DEHYDROGENASE/REDUCTASE (SDR FAMILY) MEMBER 4"/>
    <property type="match status" value="1"/>
</dbReference>
<dbReference type="PRINTS" id="PR00080">
    <property type="entry name" value="SDRFAMILY"/>
</dbReference>
<dbReference type="CDD" id="cd05233">
    <property type="entry name" value="SDR_c"/>
    <property type="match status" value="1"/>
</dbReference>
<dbReference type="HOGENOM" id="CLU_010194_1_1_7"/>
<protein>
    <submittedName>
        <fullName evidence="2">Short-chain dehydrogenase/reductase SDR</fullName>
    </submittedName>
</protein>
<dbReference type="OrthoDB" id="5354363at2"/>
<dbReference type="KEGG" id="dbr:Deba_0120"/>
<comment type="similarity">
    <text evidence="1">Belongs to the short-chain dehydrogenases/reductases (SDR) family.</text>
</comment>
<dbReference type="eggNOG" id="COG1028">
    <property type="taxonomic scope" value="Bacteria"/>
</dbReference>
<evidence type="ECO:0000256" key="1">
    <source>
        <dbReference type="ARBA" id="ARBA00006484"/>
    </source>
</evidence>
<dbReference type="InterPro" id="IPR036291">
    <property type="entry name" value="NAD(P)-bd_dom_sf"/>
</dbReference>
<dbReference type="STRING" id="644282.Deba_0120"/>
<gene>
    <name evidence="2" type="ordered locus">Deba_0120</name>
</gene>
<dbReference type="InterPro" id="IPR020904">
    <property type="entry name" value="Sc_DH/Rdtase_CS"/>
</dbReference>